<keyword evidence="3" id="KW-0507">mRNA processing</keyword>
<organism evidence="8 9">
    <name type="scientific">Fragilariopsis cylindrus CCMP1102</name>
    <dbReference type="NCBI Taxonomy" id="635003"/>
    <lineage>
        <taxon>Eukaryota</taxon>
        <taxon>Sar</taxon>
        <taxon>Stramenopiles</taxon>
        <taxon>Ochrophyta</taxon>
        <taxon>Bacillariophyta</taxon>
        <taxon>Bacillariophyceae</taxon>
        <taxon>Bacillariophycidae</taxon>
        <taxon>Bacillariales</taxon>
        <taxon>Bacillariaceae</taxon>
        <taxon>Fragilariopsis</taxon>
    </lineage>
</organism>
<feature type="non-terminal residue" evidence="8">
    <location>
        <position position="1"/>
    </location>
</feature>
<dbReference type="Pfam" id="PF02854">
    <property type="entry name" value="MIF4G"/>
    <property type="match status" value="1"/>
</dbReference>
<dbReference type="SMART" id="SM00543">
    <property type="entry name" value="MIF4G"/>
    <property type="match status" value="1"/>
</dbReference>
<dbReference type="InterPro" id="IPR016024">
    <property type="entry name" value="ARM-type_fold"/>
</dbReference>
<dbReference type="PANTHER" id="PTHR18034:SF3">
    <property type="entry name" value="PRE-MRNA-SPLICING FACTOR CWC22 HOMOLOG"/>
    <property type="match status" value="1"/>
</dbReference>
<evidence type="ECO:0000256" key="5">
    <source>
        <dbReference type="ARBA" id="ARBA00023242"/>
    </source>
</evidence>
<reference evidence="8 9" key="1">
    <citation type="submission" date="2016-09" db="EMBL/GenBank/DDBJ databases">
        <title>Extensive genetic diversity and differential bi-allelic expression allows diatom success in the polar Southern Ocean.</title>
        <authorList>
            <consortium name="DOE Joint Genome Institute"/>
            <person name="Mock T."/>
            <person name="Otillar R.P."/>
            <person name="Strauss J."/>
            <person name="Dupont C."/>
            <person name="Frickenhaus S."/>
            <person name="Maumus F."/>
            <person name="Mcmullan M."/>
            <person name="Sanges R."/>
            <person name="Schmutz J."/>
            <person name="Toseland A."/>
            <person name="Valas R."/>
            <person name="Veluchamy A."/>
            <person name="Ward B.J."/>
            <person name="Allen A."/>
            <person name="Barry K."/>
            <person name="Falciatore A."/>
            <person name="Ferrante M."/>
            <person name="Fortunato A.E."/>
            <person name="Gloeckner G."/>
            <person name="Gruber A."/>
            <person name="Hipkin R."/>
            <person name="Janech M."/>
            <person name="Kroth P."/>
            <person name="Leese F."/>
            <person name="Lindquist E."/>
            <person name="Lyon B.R."/>
            <person name="Martin J."/>
            <person name="Mayer C."/>
            <person name="Parker M."/>
            <person name="Quesneville H."/>
            <person name="Raymond J."/>
            <person name="Uhlig C."/>
            <person name="Valentin K.U."/>
            <person name="Worden A.Z."/>
            <person name="Armbrust E.V."/>
            <person name="Bowler C."/>
            <person name="Green B."/>
            <person name="Moulton V."/>
            <person name="Van Oosterhout C."/>
            <person name="Grigoriev I."/>
        </authorList>
    </citation>
    <scope>NUCLEOTIDE SEQUENCE [LARGE SCALE GENOMIC DNA]</scope>
    <source>
        <strain evidence="8 9">CCMP1102</strain>
    </source>
</reference>
<dbReference type="InterPro" id="IPR050781">
    <property type="entry name" value="CWC22_splicing_factor"/>
</dbReference>
<feature type="non-terminal residue" evidence="8">
    <location>
        <position position="523"/>
    </location>
</feature>
<evidence type="ECO:0000256" key="1">
    <source>
        <dbReference type="ARBA" id="ARBA00004123"/>
    </source>
</evidence>
<sequence>QRETWQEQRRVINGTINRLNSGTIKPLIQDLFQKVNLIRLRGPLCKSVMSAAISSPKYSDVYAAIIAVVNSKLPEVGELMVKRAILSFRRYYKQRDKASCQAVCVLLVHLFHQGVVHELIILQLLSVLLDGSKPTDDSVEVAVHVLQTAGQALLDSSSAGVRACTERMRSLLHEGHLNHRVEYRVEELLKARKNGFKDFPSIIEELDLVERDDQITFEITLDDDDIQKEDELDVFSFDSEIDEHEAEWKAIRAEILGEGDSSDDDDSDSDDGSDDDSSDDGDDEEEASASGENADTALVNIAGDATSKQVAVVEDLTEADLVHLRRTIYLTIMSSATFEECAHKLARIEIPPGRELELINMLIECCSQERTFLRYYGLIASRFCLLDDRWKDAFMMSFSEQYSTIHRLETNKLRNVAKLFAHLIHTDSMPWSVMHIIHLNEDETTSSSRIFIKIVIQEMAEAMGIAKLKRRFDTQDDEHKLWYAGMFPKDNVRNTRYAINFFTSIGLGPLTDDLREFLKNAPK</sequence>
<keyword evidence="9" id="KW-1185">Reference proteome</keyword>
<proteinExistence type="inferred from homology"/>
<dbReference type="SUPFAM" id="SSF48371">
    <property type="entry name" value="ARM repeat"/>
    <property type="match status" value="1"/>
</dbReference>
<dbReference type="PANTHER" id="PTHR18034">
    <property type="entry name" value="CELL CYCLE CONTROL PROTEIN CWF22-RELATED"/>
    <property type="match status" value="1"/>
</dbReference>
<dbReference type="Pfam" id="PF02847">
    <property type="entry name" value="MA3"/>
    <property type="match status" value="1"/>
</dbReference>
<evidence type="ECO:0000256" key="3">
    <source>
        <dbReference type="ARBA" id="ARBA00022664"/>
    </source>
</evidence>
<dbReference type="SMART" id="SM00544">
    <property type="entry name" value="MA3"/>
    <property type="match status" value="1"/>
</dbReference>
<evidence type="ECO:0000256" key="4">
    <source>
        <dbReference type="ARBA" id="ARBA00023187"/>
    </source>
</evidence>
<feature type="domain" description="MI" evidence="7">
    <location>
        <begin position="323"/>
        <end position="439"/>
    </location>
</feature>
<dbReference type="Proteomes" id="UP000095751">
    <property type="component" value="Unassembled WGS sequence"/>
</dbReference>
<keyword evidence="5" id="KW-0539">Nucleus</keyword>
<dbReference type="EMBL" id="KV784353">
    <property type="protein sequence ID" value="OEU22026.1"/>
    <property type="molecule type" value="Genomic_DNA"/>
</dbReference>
<dbReference type="InParanoid" id="A0A1E7FV54"/>
<dbReference type="Gene3D" id="1.25.40.180">
    <property type="match status" value="1"/>
</dbReference>
<gene>
    <name evidence="8" type="ORF">FRACYDRAFT_157514</name>
</gene>
<dbReference type="AlphaFoldDB" id="A0A1E7FV54"/>
<evidence type="ECO:0000256" key="6">
    <source>
        <dbReference type="SAM" id="MobiDB-lite"/>
    </source>
</evidence>
<feature type="region of interest" description="Disordered" evidence="6">
    <location>
        <begin position="256"/>
        <end position="296"/>
    </location>
</feature>
<dbReference type="GO" id="GO:0000398">
    <property type="term" value="P:mRNA splicing, via spliceosome"/>
    <property type="evidence" value="ECO:0007669"/>
    <property type="project" value="TreeGrafter"/>
</dbReference>
<protein>
    <submittedName>
        <fullName evidence="8">MIF4G-domain-containing protein</fullName>
    </submittedName>
</protein>
<dbReference type="InterPro" id="IPR003890">
    <property type="entry name" value="MIF4G-like_typ-3"/>
</dbReference>
<evidence type="ECO:0000256" key="2">
    <source>
        <dbReference type="ARBA" id="ARBA00006856"/>
    </source>
</evidence>
<evidence type="ECO:0000313" key="8">
    <source>
        <dbReference type="EMBL" id="OEU22026.1"/>
    </source>
</evidence>
<dbReference type="PROSITE" id="PS51366">
    <property type="entry name" value="MI"/>
    <property type="match status" value="1"/>
</dbReference>
<comment type="subcellular location">
    <subcellularLocation>
        <location evidence="1">Nucleus</location>
    </subcellularLocation>
</comment>
<evidence type="ECO:0000313" key="9">
    <source>
        <dbReference type="Proteomes" id="UP000095751"/>
    </source>
</evidence>
<dbReference type="OrthoDB" id="1924287at2759"/>
<dbReference type="GO" id="GO:0071013">
    <property type="term" value="C:catalytic step 2 spliceosome"/>
    <property type="evidence" value="ECO:0007669"/>
    <property type="project" value="TreeGrafter"/>
</dbReference>
<dbReference type="KEGG" id="fcy:FRACYDRAFT_157514"/>
<accession>A0A1E7FV54</accession>
<name>A0A1E7FV54_9STRA</name>
<dbReference type="FunCoup" id="A0A1E7FV54">
    <property type="interactions" value="483"/>
</dbReference>
<dbReference type="GO" id="GO:0003723">
    <property type="term" value="F:RNA binding"/>
    <property type="evidence" value="ECO:0007669"/>
    <property type="project" value="InterPro"/>
</dbReference>
<comment type="similarity">
    <text evidence="2">Belongs to the CWC22 family.</text>
</comment>
<feature type="compositionally biased region" description="Acidic residues" evidence="6">
    <location>
        <begin position="260"/>
        <end position="287"/>
    </location>
</feature>
<keyword evidence="4" id="KW-0508">mRNA splicing</keyword>
<evidence type="ECO:0000259" key="7">
    <source>
        <dbReference type="PROSITE" id="PS51366"/>
    </source>
</evidence>
<dbReference type="InterPro" id="IPR003891">
    <property type="entry name" value="Initiation_fac_eIF4g_MI"/>
</dbReference>